<dbReference type="Proteomes" id="UP000192468">
    <property type="component" value="Unassembled WGS sequence"/>
</dbReference>
<proteinExistence type="predicted"/>
<evidence type="ECO:0000313" key="3">
    <source>
        <dbReference type="Proteomes" id="UP000192468"/>
    </source>
</evidence>
<sequence>MKRHIKILTLCLLALILLAGCGTNTVASNSKKAKAKPKIKVTAQLVVNKLKEKEGQYMTNISTVTAENDPNKLLGRPNQYTEKITWSDSRSQNSNVDCSIELFKNKADADSRKKYLETVIKSMPMLTQYIEQKNNVLIRVDGVLTPSQANEYINVFK</sequence>
<keyword evidence="3" id="KW-1185">Reference proteome</keyword>
<protein>
    <recommendedName>
        <fullName evidence="4">Sporulation lipoprotein, YhcN/YlaJ family</fullName>
    </recommendedName>
</protein>
<name>A0A1W1X8K1_9CLOT</name>
<dbReference type="PROSITE" id="PS51257">
    <property type="entry name" value="PROKAR_LIPOPROTEIN"/>
    <property type="match status" value="1"/>
</dbReference>
<dbReference type="RefSeq" id="WP_084114375.1">
    <property type="nucleotide sequence ID" value="NZ_FWXH01000002.1"/>
</dbReference>
<gene>
    <name evidence="2" type="ORF">SAMN02745134_01052</name>
</gene>
<dbReference type="EMBL" id="FWXH01000002">
    <property type="protein sequence ID" value="SMC20147.1"/>
    <property type="molecule type" value="Genomic_DNA"/>
</dbReference>
<feature type="signal peptide" evidence="1">
    <location>
        <begin position="1"/>
        <end position="27"/>
    </location>
</feature>
<accession>A0A1W1X8K1</accession>
<dbReference type="OrthoDB" id="3629459at2"/>
<dbReference type="AlphaFoldDB" id="A0A1W1X8K1"/>
<organism evidence="2 3">
    <name type="scientific">Clostridium acidisoli DSM 12555</name>
    <dbReference type="NCBI Taxonomy" id="1121291"/>
    <lineage>
        <taxon>Bacteria</taxon>
        <taxon>Bacillati</taxon>
        <taxon>Bacillota</taxon>
        <taxon>Clostridia</taxon>
        <taxon>Eubacteriales</taxon>
        <taxon>Clostridiaceae</taxon>
        <taxon>Clostridium</taxon>
    </lineage>
</organism>
<evidence type="ECO:0000313" key="2">
    <source>
        <dbReference type="EMBL" id="SMC20147.1"/>
    </source>
</evidence>
<keyword evidence="1" id="KW-0732">Signal</keyword>
<evidence type="ECO:0000256" key="1">
    <source>
        <dbReference type="SAM" id="SignalP"/>
    </source>
</evidence>
<feature type="chain" id="PRO_5038642973" description="Sporulation lipoprotein, YhcN/YlaJ family" evidence="1">
    <location>
        <begin position="28"/>
        <end position="157"/>
    </location>
</feature>
<evidence type="ECO:0008006" key="4">
    <source>
        <dbReference type="Google" id="ProtNLM"/>
    </source>
</evidence>
<reference evidence="2 3" key="1">
    <citation type="submission" date="2017-04" db="EMBL/GenBank/DDBJ databases">
        <authorList>
            <person name="Afonso C.L."/>
            <person name="Miller P.J."/>
            <person name="Scott M.A."/>
            <person name="Spackman E."/>
            <person name="Goraichik I."/>
            <person name="Dimitrov K.M."/>
            <person name="Suarez D.L."/>
            <person name="Swayne D.E."/>
        </authorList>
    </citation>
    <scope>NUCLEOTIDE SEQUENCE [LARGE SCALE GENOMIC DNA]</scope>
    <source>
        <strain evidence="2 3">DSM 12555</strain>
    </source>
</reference>